<dbReference type="Gene3D" id="3.50.50.60">
    <property type="entry name" value="FAD/NAD(P)-binding domain"/>
    <property type="match status" value="2"/>
</dbReference>
<dbReference type="KEGG" id="ocy:OSSY52_07420"/>
<accession>A0A7G1G2M9</accession>
<evidence type="ECO:0000259" key="1">
    <source>
        <dbReference type="Pfam" id="PF21688"/>
    </source>
</evidence>
<dbReference type="PIRSF" id="PIRSF038984">
    <property type="entry name" value="FAD_binding_protein"/>
    <property type="match status" value="1"/>
</dbReference>
<name>A0A7G1G2M9_9BACT</name>
<dbReference type="InterPro" id="IPR036188">
    <property type="entry name" value="FAD/NAD-bd_sf"/>
</dbReference>
<dbReference type="PANTHER" id="PTHR42842">
    <property type="entry name" value="FAD/NAD(P)-BINDING OXIDOREDUCTASE"/>
    <property type="match status" value="1"/>
</dbReference>
<dbReference type="AlphaFoldDB" id="A0A7G1G2M9"/>
<dbReference type="Pfam" id="PF21688">
    <property type="entry name" value="FAD-depend_C"/>
    <property type="match status" value="1"/>
</dbReference>
<dbReference type="PANTHER" id="PTHR42842:SF3">
    <property type="entry name" value="FAD_NAD(P)-BINDING OXIDOREDUCTASE FAMILY PROTEIN"/>
    <property type="match status" value="1"/>
</dbReference>
<dbReference type="EMBL" id="AP018712">
    <property type="protein sequence ID" value="BBE30601.1"/>
    <property type="molecule type" value="Genomic_DNA"/>
</dbReference>
<dbReference type="Gene3D" id="3.30.70.2700">
    <property type="match status" value="1"/>
</dbReference>
<feature type="domain" description="FAD-dependent protein C-terminal" evidence="1">
    <location>
        <begin position="279"/>
        <end position="474"/>
    </location>
</feature>
<dbReference type="Proteomes" id="UP000516361">
    <property type="component" value="Chromosome"/>
</dbReference>
<sequence length="526" mass="58933">MLRINNVKLPITHNDEDIKRYIAEKININKSSIKSIKIAKQSIDARKKREMIYFIYSIDFEVENENKIKTSLVTTSPNKNYEMPTVKNKPKLPPIIIGSGPAGLFTGLILAECGLNPIILERGKSVDARKKDINLFWNNGILNTESNVQFGEGGAGTFSDGKLTTLIKDKFGRIKKVLEEFVESGAPKDILYKNKPHIGTDILEVVVKNIRKKITKLGGTIKFQHKVTDLIIENNEAKGVIINNKEKLYSNDIVLAIGHSARDTFKMLYENNLLISQKPFSIGVRIEHLREMIDKSQYGKFFNHPKLGAADYKLSYRTKANRAVYTFCMCPGGQVIASSSEENMIVTNGMSKHARNLKNSNSAILVNVETKDFKSSHPLAGIEFQRYWESEAFKLSNSYKAPSQLFNDFLNNRKTKKFGEIKPSYIPGVALQDLNKCLPNFVSSSLKEGILIMNNKIHGFSDNNAILTGVETRSSSPIRIDRNEFCESTNTKNLYPCGEGAGYAGGITSSAVDGIRIAENIIKKYR</sequence>
<dbReference type="InterPro" id="IPR049516">
    <property type="entry name" value="FAD-depend_C"/>
</dbReference>
<reference evidence="2 3" key="1">
    <citation type="submission" date="2018-06" db="EMBL/GenBank/DDBJ databases">
        <title>Genome sequencing of Oceanotoga sp. sy52.</title>
        <authorList>
            <person name="Mori K."/>
        </authorList>
    </citation>
    <scope>NUCLEOTIDE SEQUENCE [LARGE SCALE GENOMIC DNA]</scope>
    <source>
        <strain evidence="3">sy52</strain>
    </source>
</reference>
<dbReference type="SUPFAM" id="SSF51905">
    <property type="entry name" value="FAD/NAD(P)-binding domain"/>
    <property type="match status" value="1"/>
</dbReference>
<proteinExistence type="predicted"/>
<evidence type="ECO:0000313" key="2">
    <source>
        <dbReference type="EMBL" id="BBE30601.1"/>
    </source>
</evidence>
<keyword evidence="3" id="KW-1185">Reference proteome</keyword>
<dbReference type="RefSeq" id="WP_190615680.1">
    <property type="nucleotide sequence ID" value="NZ_AP018712.1"/>
</dbReference>
<dbReference type="InterPro" id="IPR028348">
    <property type="entry name" value="FAD-binding_protein"/>
</dbReference>
<protein>
    <recommendedName>
        <fullName evidence="1">FAD-dependent protein C-terminal domain-containing protein</fullName>
    </recommendedName>
</protein>
<evidence type="ECO:0000313" key="3">
    <source>
        <dbReference type="Proteomes" id="UP000516361"/>
    </source>
</evidence>
<gene>
    <name evidence="2" type="ORF">OSSY52_07420</name>
</gene>
<organism evidence="2 3">
    <name type="scientific">Tepiditoga spiralis</name>
    <dbReference type="NCBI Taxonomy" id="2108365"/>
    <lineage>
        <taxon>Bacteria</taxon>
        <taxon>Thermotogati</taxon>
        <taxon>Thermotogota</taxon>
        <taxon>Thermotogae</taxon>
        <taxon>Petrotogales</taxon>
        <taxon>Petrotogaceae</taxon>
        <taxon>Tepiditoga</taxon>
    </lineage>
</organism>
<dbReference type="InParanoid" id="A0A7G1G2M9"/>